<dbReference type="RefSeq" id="WP_122936848.1">
    <property type="nucleotide sequence ID" value="NZ_JBHSNT010000003.1"/>
</dbReference>
<dbReference type="OrthoDB" id="4981655at2"/>
<name>A0A3M8AES2_9MICO</name>
<dbReference type="AlphaFoldDB" id="A0A3M8AES2"/>
<comment type="caution">
    <text evidence="3">The sequence shown here is derived from an EMBL/GenBank/DDBJ whole genome shotgun (WGS) entry which is preliminary data.</text>
</comment>
<sequence length="134" mass="14111">MAESAVRRPAGVTLVAVLIWISGALDIISGIILLTQSGDPEMNVRFAGQTGFFSVGVTSIVLGAIAIIVAIGLWRGNTAARMIITVIEVLSIIGSLFLAIAYIGEPIGEWIGIVVSLVAVILLWSRKASEFFNA</sequence>
<keyword evidence="1" id="KW-0472">Membrane</keyword>
<keyword evidence="1" id="KW-0812">Transmembrane</keyword>
<feature type="transmembrane region" description="Helical" evidence="1">
    <location>
        <begin position="12"/>
        <end position="32"/>
    </location>
</feature>
<keyword evidence="4" id="KW-1185">Reference proteome</keyword>
<feature type="transmembrane region" description="Helical" evidence="1">
    <location>
        <begin position="110"/>
        <end position="125"/>
    </location>
</feature>
<gene>
    <name evidence="3" type="ORF">EDM22_09665</name>
</gene>
<evidence type="ECO:0000259" key="2">
    <source>
        <dbReference type="Pfam" id="PF23636"/>
    </source>
</evidence>
<dbReference type="InterPro" id="IPR055568">
    <property type="entry name" value="DUF7144"/>
</dbReference>
<organism evidence="3 4">
    <name type="scientific">Agromyces tardus</name>
    <dbReference type="NCBI Taxonomy" id="2583849"/>
    <lineage>
        <taxon>Bacteria</taxon>
        <taxon>Bacillati</taxon>
        <taxon>Actinomycetota</taxon>
        <taxon>Actinomycetes</taxon>
        <taxon>Micrococcales</taxon>
        <taxon>Microbacteriaceae</taxon>
        <taxon>Agromyces</taxon>
    </lineage>
</organism>
<protein>
    <recommendedName>
        <fullName evidence="2">DUF7144 domain-containing protein</fullName>
    </recommendedName>
</protein>
<feature type="transmembrane region" description="Helical" evidence="1">
    <location>
        <begin position="52"/>
        <end position="74"/>
    </location>
</feature>
<proteinExistence type="predicted"/>
<evidence type="ECO:0000256" key="1">
    <source>
        <dbReference type="SAM" id="Phobius"/>
    </source>
</evidence>
<keyword evidence="1" id="KW-1133">Transmembrane helix</keyword>
<feature type="domain" description="DUF7144" evidence="2">
    <location>
        <begin position="12"/>
        <end position="126"/>
    </location>
</feature>
<dbReference type="Proteomes" id="UP000275048">
    <property type="component" value="Unassembled WGS sequence"/>
</dbReference>
<dbReference type="EMBL" id="RHHB01000015">
    <property type="protein sequence ID" value="RNB49716.1"/>
    <property type="molecule type" value="Genomic_DNA"/>
</dbReference>
<evidence type="ECO:0000313" key="3">
    <source>
        <dbReference type="EMBL" id="RNB49716.1"/>
    </source>
</evidence>
<reference evidence="3 4" key="1">
    <citation type="submission" date="2018-10" db="EMBL/GenBank/DDBJ databases">
        <title>Isolation, diversity and antibacterial activity of antinobacteria from the wheat rhizosphere soil.</title>
        <authorList>
            <person name="Sun T."/>
        </authorList>
    </citation>
    <scope>NUCLEOTIDE SEQUENCE [LARGE SCALE GENOMIC DNA]</scope>
    <source>
        <strain evidence="3 4">SJ-23</strain>
    </source>
</reference>
<accession>A0A3M8AES2</accession>
<dbReference type="Pfam" id="PF23636">
    <property type="entry name" value="DUF7144"/>
    <property type="match status" value="1"/>
</dbReference>
<evidence type="ECO:0000313" key="4">
    <source>
        <dbReference type="Proteomes" id="UP000275048"/>
    </source>
</evidence>
<feature type="transmembrane region" description="Helical" evidence="1">
    <location>
        <begin position="86"/>
        <end position="104"/>
    </location>
</feature>